<dbReference type="RefSeq" id="XP_018077754.1">
    <property type="nucleotide sequence ID" value="XM_018217349.1"/>
</dbReference>
<protein>
    <submittedName>
        <fullName evidence="2">Uncharacterized protein</fullName>
    </submittedName>
</protein>
<proteinExistence type="predicted"/>
<evidence type="ECO:0000256" key="1">
    <source>
        <dbReference type="SAM" id="MobiDB-lite"/>
    </source>
</evidence>
<dbReference type="AlphaFoldDB" id="A0A194XTM8"/>
<dbReference type="InParanoid" id="A0A194XTM8"/>
<dbReference type="GeneID" id="28827075"/>
<evidence type="ECO:0000313" key="2">
    <source>
        <dbReference type="EMBL" id="KUJ23399.1"/>
    </source>
</evidence>
<feature type="region of interest" description="Disordered" evidence="1">
    <location>
        <begin position="299"/>
        <end position="318"/>
    </location>
</feature>
<dbReference type="Proteomes" id="UP000070700">
    <property type="component" value="Unassembled WGS sequence"/>
</dbReference>
<name>A0A194XTM8_MOLSC</name>
<organism evidence="2 3">
    <name type="scientific">Mollisia scopiformis</name>
    <name type="common">Conifer needle endophyte fungus</name>
    <name type="synonym">Phialocephala scopiformis</name>
    <dbReference type="NCBI Taxonomy" id="149040"/>
    <lineage>
        <taxon>Eukaryota</taxon>
        <taxon>Fungi</taxon>
        <taxon>Dikarya</taxon>
        <taxon>Ascomycota</taxon>
        <taxon>Pezizomycotina</taxon>
        <taxon>Leotiomycetes</taxon>
        <taxon>Helotiales</taxon>
        <taxon>Mollisiaceae</taxon>
        <taxon>Mollisia</taxon>
    </lineage>
</organism>
<sequence>MFDFLGKQDIDTKGRSTKQYSKAMKWHSTSTCDPCFLISKIKECFGIICMQTDDTLGLTSKALAEKEDKALEKAGFPAKLKEYLSVDKALIFNGGILTLSKEVEITFTYTQKNQADKIELIDVKTPKYKEDYRRQQAKGAYIAAMCQPEALRALSQVAQISNPIEDDAQKLNQTLKWLDDNKARGLKIIGYMIIIGNEIRKDDEEFEIRGRNGYACIDSRSLYDCIVKLSTTTEKRLMIDIIALQQAYDVRDLDKVKWIVNDDNPVDAITKGTPNKSFTTSLDTNKLTVRLKGWVDRRKKEKQMEKDILADKRSSSSA</sequence>
<keyword evidence="3" id="KW-1185">Reference proteome</keyword>
<accession>A0A194XTM8</accession>
<dbReference type="EMBL" id="KQ947405">
    <property type="protein sequence ID" value="KUJ23399.1"/>
    <property type="molecule type" value="Genomic_DNA"/>
</dbReference>
<evidence type="ECO:0000313" key="3">
    <source>
        <dbReference type="Proteomes" id="UP000070700"/>
    </source>
</evidence>
<gene>
    <name evidence="2" type="ORF">LY89DRAFT_703903</name>
</gene>
<dbReference type="OrthoDB" id="411592at2759"/>
<dbReference type="KEGG" id="psco:LY89DRAFT_703903"/>
<reference evidence="2 3" key="1">
    <citation type="submission" date="2015-10" db="EMBL/GenBank/DDBJ databases">
        <title>Full genome of DAOMC 229536 Phialocephala scopiformis, a fungal endophyte of spruce producing the potent anti-insectan compound rugulosin.</title>
        <authorList>
            <consortium name="DOE Joint Genome Institute"/>
            <person name="Walker A.K."/>
            <person name="Frasz S.L."/>
            <person name="Seifert K.A."/>
            <person name="Miller J.D."/>
            <person name="Mondo S.J."/>
            <person name="Labutti K."/>
            <person name="Lipzen A."/>
            <person name="Dockter R."/>
            <person name="Kennedy M."/>
            <person name="Grigoriev I.V."/>
            <person name="Spatafora J.W."/>
        </authorList>
    </citation>
    <scope>NUCLEOTIDE SEQUENCE [LARGE SCALE GENOMIC DNA]</scope>
    <source>
        <strain evidence="2 3">CBS 120377</strain>
    </source>
</reference>